<keyword evidence="2" id="KW-1185">Reference proteome</keyword>
<dbReference type="RefSeq" id="YP_010656307.1">
    <property type="nucleotide sequence ID" value="NC_070837.1"/>
</dbReference>
<name>A0A3G2KFV6_9CAUD</name>
<proteinExistence type="predicted"/>
<sequence>MTITFLAPDGVAVTAQQERQAKAALFNGGAGRPLGGRSGLRVDTSSTVLVATTTTWTLKPCSAMIDPGASTHQGMYGWATDADVTGAVTAADATYDRKDIVYIQINDSSAGDGSGALTAPVGYLAGTPSATPVAPSLPARSFLLGTITVPKVGAGSPTVAVNPARFVAAGGILPVYSSAERDALTKYDGLAVRRMDLSRRPVETWDGSAWSLGDYYETSATVTSFSTGWSATAGYAPKVYRQGNRVFLEGAVTLGSGADWSSILTIPAGFRPSANAFLGANVSSTGAAAVELTIGSTGVIGSPDTYRTGSLASGNVLPVKGSWPV</sequence>
<evidence type="ECO:0000313" key="2">
    <source>
        <dbReference type="Proteomes" id="UP000280317"/>
    </source>
</evidence>
<dbReference type="KEGG" id="vg:77932187"/>
<evidence type="ECO:0000313" key="1">
    <source>
        <dbReference type="EMBL" id="AYN57874.1"/>
    </source>
</evidence>
<gene>
    <name evidence="1" type="primary">21</name>
    <name evidence="1" type="ORF">PBI_FAJA_21</name>
</gene>
<protein>
    <submittedName>
        <fullName evidence="1">Minor tail protein</fullName>
    </submittedName>
</protein>
<reference evidence="1 2" key="1">
    <citation type="submission" date="2018-09" db="EMBL/GenBank/DDBJ databases">
        <authorList>
            <person name="Ulbrich M.C."/>
            <person name="Stoner T.H."/>
            <person name="Garlena R.A."/>
            <person name="Russell D.A."/>
            <person name="Pope W.H."/>
            <person name="Jacobs-Sera D."/>
            <person name="Hatfull G.F."/>
        </authorList>
    </citation>
    <scope>NUCLEOTIDE SEQUENCE [LARGE SCALE GENOMIC DNA]</scope>
</reference>
<dbReference type="Proteomes" id="UP000280317">
    <property type="component" value="Segment"/>
</dbReference>
<accession>A0A3G2KFV6</accession>
<dbReference type="EMBL" id="MH834612">
    <property type="protein sequence ID" value="AYN57874.1"/>
    <property type="molecule type" value="Genomic_DNA"/>
</dbReference>
<organism evidence="1 2">
    <name type="scientific">Arthrobacter phage Faja</name>
    <dbReference type="NCBI Taxonomy" id="2419957"/>
    <lineage>
        <taxon>Viruses</taxon>
        <taxon>Duplodnaviria</taxon>
        <taxon>Heunggongvirae</taxon>
        <taxon>Uroviricota</taxon>
        <taxon>Caudoviricetes</taxon>
        <taxon>Fajavirus</taxon>
        <taxon>Fajavirus faja</taxon>
    </lineage>
</organism>
<dbReference type="GeneID" id="77932187"/>